<dbReference type="Proteomes" id="UP000677913">
    <property type="component" value="Unassembled WGS sequence"/>
</dbReference>
<evidence type="ECO:0000256" key="9">
    <source>
        <dbReference type="ARBA" id="ARBA00022777"/>
    </source>
</evidence>
<protein>
    <recommendedName>
        <fullName evidence="5">Maltokinase</fullName>
        <ecNumber evidence="4">2.7.1.175</ecNumber>
    </recommendedName>
    <alternativeName>
        <fullName evidence="13">Maltose-1-phosphate synthase</fullName>
    </alternativeName>
</protein>
<keyword evidence="11" id="KW-0320">Glycogen biosynthesis</keyword>
<evidence type="ECO:0000256" key="6">
    <source>
        <dbReference type="ARBA" id="ARBA00022600"/>
    </source>
</evidence>
<evidence type="ECO:0000313" key="16">
    <source>
        <dbReference type="EMBL" id="MBS2961848.1"/>
    </source>
</evidence>
<comment type="catalytic activity">
    <reaction evidence="14">
        <text>D-maltose + ATP = alpha-maltose 1-phosphate + ADP + H(+)</text>
        <dbReference type="Rhea" id="RHEA:31915"/>
        <dbReference type="ChEBI" id="CHEBI:15378"/>
        <dbReference type="ChEBI" id="CHEBI:17306"/>
        <dbReference type="ChEBI" id="CHEBI:30616"/>
        <dbReference type="ChEBI" id="CHEBI:63576"/>
        <dbReference type="ChEBI" id="CHEBI:456216"/>
        <dbReference type="EC" id="2.7.1.175"/>
    </reaction>
</comment>
<keyword evidence="12" id="KW-0119">Carbohydrate metabolism</keyword>
<keyword evidence="6" id="KW-0321">Glycogen metabolism</keyword>
<comment type="pathway">
    <text evidence="1">Glycan biosynthesis; glycogen biosynthesis.</text>
</comment>
<evidence type="ECO:0000256" key="7">
    <source>
        <dbReference type="ARBA" id="ARBA00022679"/>
    </source>
</evidence>
<evidence type="ECO:0000256" key="3">
    <source>
        <dbReference type="ARBA" id="ARBA00011245"/>
    </source>
</evidence>
<dbReference type="Gene3D" id="3.90.1200.10">
    <property type="match status" value="1"/>
</dbReference>
<dbReference type="GO" id="GO:0016301">
    <property type="term" value="F:kinase activity"/>
    <property type="evidence" value="ECO:0007669"/>
    <property type="project" value="UniProtKB-KW"/>
</dbReference>
<dbReference type="AlphaFoldDB" id="A0A8J7WIC4"/>
<reference evidence="16" key="1">
    <citation type="submission" date="2021-04" db="EMBL/GenBank/DDBJ databases">
        <title>Genome based classification of Actinospica acidithermotolerans sp. nov., an actinobacterium isolated from an Indonesian hot spring.</title>
        <authorList>
            <person name="Kusuma A.B."/>
            <person name="Putra K.E."/>
            <person name="Nafisah S."/>
            <person name="Loh J."/>
            <person name="Nouioui I."/>
            <person name="Goodfellow M."/>
        </authorList>
    </citation>
    <scope>NUCLEOTIDE SEQUENCE</scope>
    <source>
        <strain evidence="16">DSM 45618</strain>
    </source>
</reference>
<comment type="caution">
    <text evidence="16">The sequence shown here is derived from an EMBL/GenBank/DDBJ whole genome shotgun (WGS) entry which is preliminary data.</text>
</comment>
<keyword evidence="9" id="KW-0418">Kinase</keyword>
<evidence type="ECO:0000256" key="2">
    <source>
        <dbReference type="ARBA" id="ARBA00006219"/>
    </source>
</evidence>
<dbReference type="GO" id="GO:0005524">
    <property type="term" value="F:ATP binding"/>
    <property type="evidence" value="ECO:0007669"/>
    <property type="project" value="UniProtKB-KW"/>
</dbReference>
<dbReference type="RefSeq" id="WP_211463905.1">
    <property type="nucleotide sequence ID" value="NZ_JAGSXH010000004.1"/>
</dbReference>
<keyword evidence="7" id="KW-0808">Transferase</keyword>
<sequence>MTSTIDMAHATLDGRAADRLAELLAGWLPQQRWFGGKGRRIQSVTLASCLATPGIGDDHGEEVRLWHVLAQVTYPDGANNGEAPQTYQVFVGVRRSLPDRLRHAAIGDPGTAVPELGGHCYDGLHDAHLAAWLLERLAARDTVGPLRFDRFAGQVLRTDLRGTVLTGEQSNTSVVYGDRYIAKVFRRPAPGRSPELELGLALAVAESPHIAPPIGWAEYADPDLDEPMTLLTLQAFLPSATDGWALALTSVRDLFAAEPDVSAARAGADFAPEAHRLGMATARVHRALAATLPTGWLEGEELEQLAASMRRQLELTSRQVPQLLPYAPGLGEAIDRLAALGGPLPVQRVHGDFHLGQAMRTVTGWILLDFEGEPARSLTERRAMVSPLKDIAGMLRSFDYAAHHLLGTMSTLADQPPAATELMTVRAAEWAARNRDAFCRGYAESLGYDPRAQAAVLRAFEIDKAVYEVGYEAANRPAWLPIPLNACARLARH</sequence>
<proteinExistence type="inferred from homology"/>
<keyword evidence="10" id="KW-0067">ATP-binding</keyword>
<gene>
    <name evidence="16" type="ORF">KGA66_02225</name>
</gene>
<evidence type="ECO:0000256" key="5">
    <source>
        <dbReference type="ARBA" id="ARBA00013882"/>
    </source>
</evidence>
<dbReference type="InterPro" id="IPR011009">
    <property type="entry name" value="Kinase-like_dom_sf"/>
</dbReference>
<evidence type="ECO:0000256" key="4">
    <source>
        <dbReference type="ARBA" id="ARBA00011962"/>
    </source>
</evidence>
<dbReference type="UniPathway" id="UPA00164"/>
<feature type="domain" description="Maltokinase N-terminal cap" evidence="15">
    <location>
        <begin position="27"/>
        <end position="126"/>
    </location>
</feature>
<dbReference type="InterPro" id="IPR040999">
    <property type="entry name" value="Mak_N_cap"/>
</dbReference>
<evidence type="ECO:0000256" key="13">
    <source>
        <dbReference type="ARBA" id="ARBA00031251"/>
    </source>
</evidence>
<keyword evidence="17" id="KW-1185">Reference proteome</keyword>
<dbReference type="SUPFAM" id="SSF56112">
    <property type="entry name" value="Protein kinase-like (PK-like)"/>
    <property type="match status" value="1"/>
</dbReference>
<evidence type="ECO:0000313" key="17">
    <source>
        <dbReference type="Proteomes" id="UP000677913"/>
    </source>
</evidence>
<evidence type="ECO:0000256" key="1">
    <source>
        <dbReference type="ARBA" id="ARBA00004964"/>
    </source>
</evidence>
<name>A0A8J7WIC4_9ACTN</name>
<dbReference type="EMBL" id="JAGSXH010000004">
    <property type="protein sequence ID" value="MBS2961848.1"/>
    <property type="molecule type" value="Genomic_DNA"/>
</dbReference>
<dbReference type="EC" id="2.7.1.175" evidence="4"/>
<evidence type="ECO:0000256" key="10">
    <source>
        <dbReference type="ARBA" id="ARBA00022840"/>
    </source>
</evidence>
<evidence type="ECO:0000256" key="14">
    <source>
        <dbReference type="ARBA" id="ARBA00049067"/>
    </source>
</evidence>
<evidence type="ECO:0000256" key="11">
    <source>
        <dbReference type="ARBA" id="ARBA00023056"/>
    </source>
</evidence>
<evidence type="ECO:0000256" key="8">
    <source>
        <dbReference type="ARBA" id="ARBA00022741"/>
    </source>
</evidence>
<evidence type="ECO:0000256" key="12">
    <source>
        <dbReference type="ARBA" id="ARBA00023277"/>
    </source>
</evidence>
<organism evidence="16 17">
    <name type="scientific">Actinocrinis puniceicyclus</name>
    <dbReference type="NCBI Taxonomy" id="977794"/>
    <lineage>
        <taxon>Bacteria</taxon>
        <taxon>Bacillati</taxon>
        <taxon>Actinomycetota</taxon>
        <taxon>Actinomycetes</taxon>
        <taxon>Catenulisporales</taxon>
        <taxon>Actinospicaceae</taxon>
        <taxon>Actinocrinis</taxon>
    </lineage>
</organism>
<keyword evidence="8" id="KW-0547">Nucleotide-binding</keyword>
<evidence type="ECO:0000259" key="15">
    <source>
        <dbReference type="Pfam" id="PF18085"/>
    </source>
</evidence>
<accession>A0A8J7WIC4</accession>
<comment type="similarity">
    <text evidence="2">Belongs to the aminoglycoside phosphotransferase family.</text>
</comment>
<comment type="subunit">
    <text evidence="3">Monomer.</text>
</comment>
<dbReference type="Pfam" id="PF18085">
    <property type="entry name" value="Mak_N_cap"/>
    <property type="match status" value="1"/>
</dbReference>
<dbReference type="GO" id="GO:0005978">
    <property type="term" value="P:glycogen biosynthetic process"/>
    <property type="evidence" value="ECO:0007669"/>
    <property type="project" value="UniProtKB-UniPathway"/>
</dbReference>